<organism evidence="2 3">
    <name type="scientific">Pseudomonas quercus</name>
    <dbReference type="NCBI Taxonomy" id="2722792"/>
    <lineage>
        <taxon>Bacteria</taxon>
        <taxon>Pseudomonadati</taxon>
        <taxon>Pseudomonadota</taxon>
        <taxon>Gammaproteobacteria</taxon>
        <taxon>Pseudomonadales</taxon>
        <taxon>Pseudomonadaceae</taxon>
        <taxon>Pseudomonas</taxon>
    </lineage>
</organism>
<evidence type="ECO:0000313" key="2">
    <source>
        <dbReference type="EMBL" id="NJP03153.1"/>
    </source>
</evidence>
<sequence length="80" mass="8900">MNAALYLLNALAMIAVLSFHFLTSSTNSQVHIDVKDWVQRPVAQRAGMQDHGKAPALMTHSPVDRDLFQGAGSRLDRYTF</sequence>
<evidence type="ECO:0000256" key="1">
    <source>
        <dbReference type="SAM" id="SignalP"/>
    </source>
</evidence>
<keyword evidence="3" id="KW-1185">Reference proteome</keyword>
<keyword evidence="1" id="KW-0732">Signal</keyword>
<feature type="signal peptide" evidence="1">
    <location>
        <begin position="1"/>
        <end position="28"/>
    </location>
</feature>
<comment type="caution">
    <text evidence="2">The sequence shown here is derived from an EMBL/GenBank/DDBJ whole genome shotgun (WGS) entry which is preliminary data.</text>
</comment>
<proteinExistence type="predicted"/>
<protein>
    <submittedName>
        <fullName evidence="2">Uncharacterized protein</fullName>
    </submittedName>
</protein>
<dbReference type="RefSeq" id="WP_168085723.1">
    <property type="nucleotide sequence ID" value="NZ_JAAVJI010000016.1"/>
</dbReference>
<feature type="chain" id="PRO_5045421600" evidence="1">
    <location>
        <begin position="29"/>
        <end position="80"/>
    </location>
</feature>
<gene>
    <name evidence="2" type="ORF">HBH25_20120</name>
</gene>
<dbReference type="EMBL" id="JAAVJI010000016">
    <property type="protein sequence ID" value="NJP03153.1"/>
    <property type="molecule type" value="Genomic_DNA"/>
</dbReference>
<evidence type="ECO:0000313" key="3">
    <source>
        <dbReference type="Proteomes" id="UP000746535"/>
    </source>
</evidence>
<accession>A0ABX0YMH9</accession>
<reference evidence="2 3" key="1">
    <citation type="submission" date="2020-03" db="EMBL/GenBank/DDBJ databases">
        <authorList>
            <person name="Wang L."/>
            <person name="He N."/>
            <person name="Li Y."/>
            <person name="Fang Y."/>
            <person name="Zhang F."/>
        </authorList>
    </citation>
    <scope>NUCLEOTIDE SEQUENCE [LARGE SCALE GENOMIC DNA]</scope>
    <source>
        <strain evidence="3">hsmgli-8</strain>
    </source>
</reference>
<dbReference type="Proteomes" id="UP000746535">
    <property type="component" value="Unassembled WGS sequence"/>
</dbReference>
<name>A0ABX0YMH9_9PSED</name>